<accession>A0A7S1MHD5</accession>
<dbReference type="InterPro" id="IPR037231">
    <property type="entry name" value="NAP-like_sf"/>
</dbReference>
<dbReference type="GO" id="GO:0005634">
    <property type="term" value="C:nucleus"/>
    <property type="evidence" value="ECO:0007669"/>
    <property type="project" value="InterPro"/>
</dbReference>
<proteinExistence type="inferred from homology"/>
<dbReference type="AlphaFoldDB" id="A0A7S1MHD5"/>
<reference evidence="4" key="1">
    <citation type="submission" date="2021-01" db="EMBL/GenBank/DDBJ databases">
        <authorList>
            <person name="Corre E."/>
            <person name="Pelletier E."/>
            <person name="Niang G."/>
            <person name="Scheremetjew M."/>
            <person name="Finn R."/>
            <person name="Kale V."/>
            <person name="Holt S."/>
            <person name="Cochrane G."/>
            <person name="Meng A."/>
            <person name="Brown T."/>
            <person name="Cohen L."/>
        </authorList>
    </citation>
    <scope>NUCLEOTIDE SEQUENCE</scope>
    <source>
        <strain evidence="4">CCAP 1951/1</strain>
    </source>
</reference>
<name>A0A7S1MHD5_NEODS</name>
<dbReference type="Gene3D" id="1.20.5.1500">
    <property type="match status" value="1"/>
</dbReference>
<dbReference type="Pfam" id="PF00956">
    <property type="entry name" value="NAP"/>
    <property type="match status" value="1"/>
</dbReference>
<feature type="compositionally biased region" description="Gly residues" evidence="3">
    <location>
        <begin position="334"/>
        <end position="347"/>
    </location>
</feature>
<evidence type="ECO:0008006" key="5">
    <source>
        <dbReference type="Google" id="ProtNLM"/>
    </source>
</evidence>
<dbReference type="GO" id="GO:0006334">
    <property type="term" value="P:nucleosome assembly"/>
    <property type="evidence" value="ECO:0007669"/>
    <property type="project" value="InterPro"/>
</dbReference>
<gene>
    <name evidence="4" type="ORF">NDES1114_LOCUS22893</name>
</gene>
<feature type="compositionally biased region" description="Low complexity" evidence="3">
    <location>
        <begin position="16"/>
        <end position="25"/>
    </location>
</feature>
<comment type="similarity">
    <text evidence="1 2">Belongs to the nucleosome assembly protein (NAP) family.</text>
</comment>
<dbReference type="PANTHER" id="PTHR11875">
    <property type="entry name" value="TESTIS-SPECIFIC Y-ENCODED PROTEIN"/>
    <property type="match status" value="1"/>
</dbReference>
<dbReference type="SUPFAM" id="SSF143113">
    <property type="entry name" value="NAP-like"/>
    <property type="match status" value="1"/>
</dbReference>
<evidence type="ECO:0000256" key="1">
    <source>
        <dbReference type="ARBA" id="ARBA00009947"/>
    </source>
</evidence>
<feature type="region of interest" description="Disordered" evidence="3">
    <location>
        <begin position="287"/>
        <end position="355"/>
    </location>
</feature>
<feature type="region of interest" description="Disordered" evidence="3">
    <location>
        <begin position="1"/>
        <end position="25"/>
    </location>
</feature>
<evidence type="ECO:0000256" key="2">
    <source>
        <dbReference type="RuleBase" id="RU003876"/>
    </source>
</evidence>
<feature type="compositionally biased region" description="Acidic residues" evidence="3">
    <location>
        <begin position="295"/>
        <end position="314"/>
    </location>
</feature>
<evidence type="ECO:0000313" key="4">
    <source>
        <dbReference type="EMBL" id="CAD9131779.1"/>
    </source>
</evidence>
<sequence length="355" mass="39625">MPPKRRQEPESESDDGMPMGGMPMDFARFTNPNYAREFKAKLPAKIRDRVKALEALDEDYKKMKVEMSKLVDAAEREYHKAIVPFAERRKKILSGAEEPTEEEVQQGFDEEHKEAGVTLDGTPDTSVKGIDSFWLEALQHHVIIDEFITERDAEALKYVTDIRSELSADGEGDGFTIVFEFAENPFFSNNTLTKKFSLTRQSDDTVVSKSQGTTIEWKEGKNLTVEVKSKKLKPKGKKGPPKFVTEEVPCESIFHFFGDDEDEEEEWMAFAETLKDKIIPFAVDYFTGEAPNGESDLEDDEEGEVEEEEEEEEEMPPKRGGGGRGGYSAPAPGGKRGGAGGGRGGAGNQQDCKQQ</sequence>
<dbReference type="EMBL" id="HBGF01034181">
    <property type="protein sequence ID" value="CAD9131779.1"/>
    <property type="molecule type" value="Transcribed_RNA"/>
</dbReference>
<dbReference type="Gene3D" id="3.30.1120.90">
    <property type="entry name" value="Nucleosome assembly protein"/>
    <property type="match status" value="1"/>
</dbReference>
<dbReference type="InterPro" id="IPR002164">
    <property type="entry name" value="NAP_family"/>
</dbReference>
<evidence type="ECO:0000256" key="3">
    <source>
        <dbReference type="SAM" id="MobiDB-lite"/>
    </source>
</evidence>
<protein>
    <recommendedName>
        <fullName evidence="5">Nucleosome assembly protein</fullName>
    </recommendedName>
</protein>
<organism evidence="4">
    <name type="scientific">Neobodo designis</name>
    <name type="common">Flagellated protozoan</name>
    <name type="synonym">Bodo designis</name>
    <dbReference type="NCBI Taxonomy" id="312471"/>
    <lineage>
        <taxon>Eukaryota</taxon>
        <taxon>Discoba</taxon>
        <taxon>Euglenozoa</taxon>
        <taxon>Kinetoplastea</taxon>
        <taxon>Metakinetoplastina</taxon>
        <taxon>Neobodonida</taxon>
        <taxon>Neobodo</taxon>
    </lineage>
</organism>